<organism evidence="2 3">
    <name type="scientific">Hydra vulgaris</name>
    <name type="common">Hydra</name>
    <name type="synonym">Hydra attenuata</name>
    <dbReference type="NCBI Taxonomy" id="6087"/>
    <lineage>
        <taxon>Eukaryota</taxon>
        <taxon>Metazoa</taxon>
        <taxon>Cnidaria</taxon>
        <taxon>Hydrozoa</taxon>
        <taxon>Hydroidolina</taxon>
        <taxon>Anthoathecata</taxon>
        <taxon>Aplanulata</taxon>
        <taxon>Hydridae</taxon>
        <taxon>Hydra</taxon>
    </lineage>
</organism>
<dbReference type="Proteomes" id="UP001652625">
    <property type="component" value="Chromosome 09"/>
</dbReference>
<evidence type="ECO:0000313" key="2">
    <source>
        <dbReference type="Proteomes" id="UP001652625"/>
    </source>
</evidence>
<keyword evidence="2" id="KW-1185">Reference proteome</keyword>
<dbReference type="GeneID" id="136084734"/>
<feature type="compositionally biased region" description="Basic residues" evidence="1">
    <location>
        <begin position="228"/>
        <end position="237"/>
    </location>
</feature>
<evidence type="ECO:0000313" key="3">
    <source>
        <dbReference type="RefSeq" id="XP_065661489.1"/>
    </source>
</evidence>
<feature type="region of interest" description="Disordered" evidence="1">
    <location>
        <begin position="228"/>
        <end position="260"/>
    </location>
</feature>
<dbReference type="SUPFAM" id="SSF47769">
    <property type="entry name" value="SAM/Pointed domain"/>
    <property type="match status" value="1"/>
</dbReference>
<protein>
    <submittedName>
        <fullName evidence="3">Sterile alpha motif domain-containing protein 3-like isoform X1</fullName>
    </submittedName>
</protein>
<dbReference type="InterPro" id="IPR042812">
    <property type="entry name" value="SAMD3"/>
</dbReference>
<reference evidence="3" key="1">
    <citation type="submission" date="2025-08" db="UniProtKB">
        <authorList>
            <consortium name="RefSeq"/>
        </authorList>
    </citation>
    <scope>IDENTIFICATION</scope>
</reference>
<dbReference type="RefSeq" id="XP_065661489.1">
    <property type="nucleotide sequence ID" value="XM_065805417.1"/>
</dbReference>
<sequence>MAEHLNWSVEDVCRYLELKGLPELRQKITEEEIDGKTLVSLTETMVASLCQTIRRQVVLIEIIRHHITSHEQQESSYVLENGVLNTSITSLISCDGDVSMIARVSQSMKPWPVCYQLPILPTSVNAALDAKDHCFLNLNRSKCRNQLLQCLYDDISRYTMYPSGAQYSAVLAAICSRYPHLSDFPSKNTSSSYRYVVCPTLLESLKNKFKKERAPLIHLSVVAEHKKKFGQQGRGRKRKEDAVSDNQSCPRKNRELPNKLPIGEDETTVVKHHDDMKIECNKLWPDINMLLDRQQRTCAARAKDFNSVFSTADLKSTYPWLSIARLFLNEMRLRFAKDLDKQLHQCIGGMADKIMQLVKSTHKDDKVNVISAEIECEIDDSKKKDANLNAAIILLPRLFKESIDCLVTFDNQPVQSTPTIKVPKKQRLLTKECCVMLDGCNIIEHCSDVDVSLAMSCVFASYYIYNIQYPAQLKNTLLFYEHIVYGLSSKESPVTITRMANTLNE</sequence>
<dbReference type="PANTHER" id="PTHR47302:SF1">
    <property type="entry name" value="STERILE ALPHA MOTIF DOMAIN-CONTAINING PROTEIN 3"/>
    <property type="match status" value="1"/>
</dbReference>
<dbReference type="InterPro" id="IPR013761">
    <property type="entry name" value="SAM/pointed_sf"/>
</dbReference>
<accession>A0ABM4CIC7</accession>
<evidence type="ECO:0000256" key="1">
    <source>
        <dbReference type="SAM" id="MobiDB-lite"/>
    </source>
</evidence>
<name>A0ABM4CIC7_HYDVU</name>
<gene>
    <name evidence="3" type="primary">LOC136084734</name>
</gene>
<dbReference type="Gene3D" id="1.10.150.50">
    <property type="entry name" value="Transcription Factor, Ets-1"/>
    <property type="match status" value="1"/>
</dbReference>
<dbReference type="PANTHER" id="PTHR47302">
    <property type="entry name" value="STERILE ALPHA MOTIF DOMAIN-CONTAINING PROTEIN 3"/>
    <property type="match status" value="1"/>
</dbReference>
<proteinExistence type="predicted"/>